<dbReference type="AlphaFoldDB" id="A0A233RFU4"/>
<comment type="caution">
    <text evidence="2">The sequence shown here is derived from an EMBL/GenBank/DDBJ whole genome shotgun (WGS) entry which is preliminary data.</text>
</comment>
<keyword evidence="1" id="KW-1133">Transmembrane helix</keyword>
<dbReference type="Pfam" id="PF20398">
    <property type="entry name" value="DUF6691"/>
    <property type="match status" value="1"/>
</dbReference>
<feature type="transmembrane region" description="Helical" evidence="1">
    <location>
        <begin position="86"/>
        <end position="108"/>
    </location>
</feature>
<evidence type="ECO:0008006" key="4">
    <source>
        <dbReference type="Google" id="ProtNLM"/>
    </source>
</evidence>
<dbReference type="OrthoDB" id="9790409at2"/>
<feature type="transmembrane region" description="Helical" evidence="1">
    <location>
        <begin position="114"/>
        <end position="132"/>
    </location>
</feature>
<keyword evidence="3" id="KW-1185">Reference proteome</keyword>
<dbReference type="RefSeq" id="WP_094199051.1">
    <property type="nucleotide sequence ID" value="NZ_NBIM01000001.1"/>
</dbReference>
<dbReference type="Proteomes" id="UP000242757">
    <property type="component" value="Unassembled WGS sequence"/>
</dbReference>
<reference evidence="2 3" key="1">
    <citation type="submission" date="2017-08" db="EMBL/GenBank/DDBJ databases">
        <title>A Genome Sequence of Oceanimonas doudoroffii ATCC 27123T.</title>
        <authorList>
            <person name="Brennan M.A."/>
            <person name="Maclea K.S."/>
            <person name="Mcclelland W.D."/>
            <person name="Trachtenberg A.M."/>
        </authorList>
    </citation>
    <scope>NUCLEOTIDE SEQUENCE [LARGE SCALE GENOMIC DNA]</scope>
    <source>
        <strain evidence="2 3">ATCC 27123</strain>
    </source>
</reference>
<name>A0A233RFU4_9GAMM</name>
<protein>
    <recommendedName>
        <fullName evidence="4">YeeE/YedE family protein</fullName>
    </recommendedName>
</protein>
<evidence type="ECO:0000313" key="2">
    <source>
        <dbReference type="EMBL" id="OXY82272.1"/>
    </source>
</evidence>
<keyword evidence="1" id="KW-0472">Membrane</keyword>
<dbReference type="EMBL" id="NBIM01000001">
    <property type="protein sequence ID" value="OXY82272.1"/>
    <property type="molecule type" value="Genomic_DNA"/>
</dbReference>
<gene>
    <name evidence="2" type="ORF">B6S08_01670</name>
</gene>
<dbReference type="InterPro" id="IPR046513">
    <property type="entry name" value="DUF6691"/>
</dbReference>
<feature type="transmembrane region" description="Helical" evidence="1">
    <location>
        <begin position="42"/>
        <end position="60"/>
    </location>
</feature>
<evidence type="ECO:0000256" key="1">
    <source>
        <dbReference type="SAM" id="Phobius"/>
    </source>
</evidence>
<organism evidence="2 3">
    <name type="scientific">Oceanimonas doudoroffii</name>
    <dbReference type="NCBI Taxonomy" id="84158"/>
    <lineage>
        <taxon>Bacteria</taxon>
        <taxon>Pseudomonadati</taxon>
        <taxon>Pseudomonadota</taxon>
        <taxon>Gammaproteobacteria</taxon>
        <taxon>Aeromonadales</taxon>
        <taxon>Aeromonadaceae</taxon>
        <taxon>Oceanimonas</taxon>
    </lineage>
</organism>
<accession>A0A233RFU4</accession>
<proteinExistence type="predicted"/>
<evidence type="ECO:0000313" key="3">
    <source>
        <dbReference type="Proteomes" id="UP000242757"/>
    </source>
</evidence>
<keyword evidence="1" id="KW-0812">Transmembrane</keyword>
<sequence length="138" mass="14863">MLIFIALLSGALFGLGLLLSGMMNPEKILGFLDLFGQWDPTLALVMAGALGVFAPGYWWFRRQGRGHCVLGDSLPEVPAARFDRKLWFGALLFGIGWGLAGICPGPALGLLASLQWQAGLFVAAMIAGFWLVGRLQKN</sequence>